<feature type="non-terminal residue" evidence="1">
    <location>
        <position position="65"/>
    </location>
</feature>
<dbReference type="AlphaFoldDB" id="A0ABD0KES2"/>
<dbReference type="Proteomes" id="UP001519460">
    <property type="component" value="Unassembled WGS sequence"/>
</dbReference>
<proteinExistence type="predicted"/>
<comment type="caution">
    <text evidence="1">The sequence shown here is derived from an EMBL/GenBank/DDBJ whole genome shotgun (WGS) entry which is preliminary data.</text>
</comment>
<sequence>MKLSGTTNDLCIMRVLQSTLAHDQTRLCKAVGYARFLEAAVQKNLDKASVHSVPAFTTQRGPFQT</sequence>
<organism evidence="1 2">
    <name type="scientific">Batillaria attramentaria</name>
    <dbReference type="NCBI Taxonomy" id="370345"/>
    <lineage>
        <taxon>Eukaryota</taxon>
        <taxon>Metazoa</taxon>
        <taxon>Spiralia</taxon>
        <taxon>Lophotrochozoa</taxon>
        <taxon>Mollusca</taxon>
        <taxon>Gastropoda</taxon>
        <taxon>Caenogastropoda</taxon>
        <taxon>Sorbeoconcha</taxon>
        <taxon>Cerithioidea</taxon>
        <taxon>Batillariidae</taxon>
        <taxon>Batillaria</taxon>
    </lineage>
</organism>
<accession>A0ABD0KES2</accession>
<gene>
    <name evidence="1" type="ORF">BaRGS_00023186</name>
</gene>
<name>A0ABD0KES2_9CAEN</name>
<protein>
    <submittedName>
        <fullName evidence="1">Uncharacterized protein</fullName>
    </submittedName>
</protein>
<reference evidence="1 2" key="1">
    <citation type="journal article" date="2023" name="Sci. Data">
        <title>Genome assembly of the Korean intertidal mud-creeper Batillaria attramentaria.</title>
        <authorList>
            <person name="Patra A.K."/>
            <person name="Ho P.T."/>
            <person name="Jun S."/>
            <person name="Lee S.J."/>
            <person name="Kim Y."/>
            <person name="Won Y.J."/>
        </authorList>
    </citation>
    <scope>NUCLEOTIDE SEQUENCE [LARGE SCALE GENOMIC DNA]</scope>
    <source>
        <strain evidence="1">Wonlab-2016</strain>
    </source>
</reference>
<evidence type="ECO:0000313" key="1">
    <source>
        <dbReference type="EMBL" id="KAK7485611.1"/>
    </source>
</evidence>
<keyword evidence="2" id="KW-1185">Reference proteome</keyword>
<evidence type="ECO:0000313" key="2">
    <source>
        <dbReference type="Proteomes" id="UP001519460"/>
    </source>
</evidence>
<dbReference type="EMBL" id="JACVVK020000192">
    <property type="protein sequence ID" value="KAK7485611.1"/>
    <property type="molecule type" value="Genomic_DNA"/>
</dbReference>